<evidence type="ECO:0000256" key="5">
    <source>
        <dbReference type="ARBA" id="ARBA00023157"/>
    </source>
</evidence>
<dbReference type="InterPro" id="IPR011899">
    <property type="entry name" value="Glutaredoxin_euk/vir"/>
</dbReference>
<dbReference type="OrthoDB" id="418495at2759"/>
<name>G7E3F7_MIXOS</name>
<sequence>MKVDTGAGWASNIYIAWSSTSISALPDRSLFFRLSAWKSKDASCRVRIASLDFMLRLITSRTQVLRPRSFIRTYARMASPQSIVDDAIASHHVVVFSKSWCPFCKRAKGTLSSLDVKEEQKPYIIELDEHDKGSEIQDYLAEKSGQRSVPNIWIGQKHIGGSDDLETLKEQDKLTAMFS</sequence>
<dbReference type="CDD" id="cd03419">
    <property type="entry name" value="GRX_GRXh_1_2_like"/>
    <property type="match status" value="1"/>
</dbReference>
<dbReference type="Proteomes" id="UP000009131">
    <property type="component" value="Unassembled WGS sequence"/>
</dbReference>
<evidence type="ECO:0000256" key="6">
    <source>
        <dbReference type="ARBA" id="ARBA00023284"/>
    </source>
</evidence>
<dbReference type="Pfam" id="PF00462">
    <property type="entry name" value="Glutaredoxin"/>
    <property type="match status" value="1"/>
</dbReference>
<dbReference type="GO" id="GO:0034599">
    <property type="term" value="P:cellular response to oxidative stress"/>
    <property type="evidence" value="ECO:0007669"/>
    <property type="project" value="TreeGrafter"/>
</dbReference>
<accession>G7E3F7</accession>
<dbReference type="EMBL" id="BABT02000119">
    <property type="protein sequence ID" value="GAA97367.1"/>
    <property type="molecule type" value="Genomic_DNA"/>
</dbReference>
<organism evidence="9 10">
    <name type="scientific">Mixia osmundae (strain CBS 9802 / IAM 14324 / JCM 22182 / KY 12970)</name>
    <dbReference type="NCBI Taxonomy" id="764103"/>
    <lineage>
        <taxon>Eukaryota</taxon>
        <taxon>Fungi</taxon>
        <taxon>Dikarya</taxon>
        <taxon>Basidiomycota</taxon>
        <taxon>Pucciniomycotina</taxon>
        <taxon>Mixiomycetes</taxon>
        <taxon>Mixiales</taxon>
        <taxon>Mixiaceae</taxon>
        <taxon>Mixia</taxon>
    </lineage>
</organism>
<dbReference type="AlphaFoldDB" id="G7E3F7"/>
<dbReference type="GO" id="GO:0004602">
    <property type="term" value="F:glutathione peroxidase activity"/>
    <property type="evidence" value="ECO:0007669"/>
    <property type="project" value="UniProtKB-EC"/>
</dbReference>
<keyword evidence="5" id="KW-1015">Disulfide bond</keyword>
<gene>
    <name evidence="9" type="primary">Mo04045</name>
    <name evidence="9" type="ORF">E5Q_04045</name>
</gene>
<evidence type="ECO:0000256" key="7">
    <source>
        <dbReference type="ARBA" id="ARBA00035808"/>
    </source>
</evidence>
<dbReference type="EC" id="1.11.1.9" evidence="2"/>
<evidence type="ECO:0000256" key="4">
    <source>
        <dbReference type="ARBA" id="ARBA00022982"/>
    </source>
</evidence>
<dbReference type="PANTHER" id="PTHR45694:SF18">
    <property type="entry name" value="GLUTAREDOXIN-1-RELATED"/>
    <property type="match status" value="1"/>
</dbReference>
<dbReference type="Gene3D" id="3.40.30.10">
    <property type="entry name" value="Glutaredoxin"/>
    <property type="match status" value="1"/>
</dbReference>
<protein>
    <recommendedName>
        <fullName evidence="2">glutathione peroxidase</fullName>
        <ecNumber evidence="2">1.11.1.9</ecNumber>
    </recommendedName>
</protein>
<reference evidence="9 10" key="2">
    <citation type="journal article" date="2012" name="Open Biol.">
        <title>Characteristics of nucleosomes and linker DNA regions on the genome of the basidiomycete Mixia osmundae revealed by mono- and dinucleosome mapping.</title>
        <authorList>
            <person name="Nishida H."/>
            <person name="Kondo S."/>
            <person name="Matsumoto T."/>
            <person name="Suzuki Y."/>
            <person name="Yoshikawa H."/>
            <person name="Taylor T.D."/>
            <person name="Sugiyama J."/>
        </authorList>
    </citation>
    <scope>NUCLEOTIDE SEQUENCE [LARGE SCALE GENOMIC DNA]</scope>
    <source>
        <strain evidence="10">CBS 9802 / IAM 14324 / JCM 22182 / KY 12970</strain>
    </source>
</reference>
<dbReference type="STRING" id="764103.G7E3F7"/>
<dbReference type="InParanoid" id="G7E3F7"/>
<reference evidence="9 10" key="1">
    <citation type="journal article" date="2011" name="J. Gen. Appl. Microbiol.">
        <title>Draft genome sequencing of the enigmatic basidiomycete Mixia osmundae.</title>
        <authorList>
            <person name="Nishida H."/>
            <person name="Nagatsuka Y."/>
            <person name="Sugiyama J."/>
        </authorList>
    </citation>
    <scope>NUCLEOTIDE SEQUENCE [LARGE SCALE GENOMIC DNA]</scope>
    <source>
        <strain evidence="10">CBS 9802 / IAM 14324 / JCM 22182 / KY 12970</strain>
    </source>
</reference>
<comment type="catalytic activity">
    <reaction evidence="7">
        <text>1-chloro-2,4-dinitrobenzene + glutathione = 2,4-dinitrophenyl-S-glutathione + chloride + H(+)</text>
        <dbReference type="Rhea" id="RHEA:51220"/>
        <dbReference type="ChEBI" id="CHEBI:15378"/>
        <dbReference type="ChEBI" id="CHEBI:17996"/>
        <dbReference type="ChEBI" id="CHEBI:34718"/>
        <dbReference type="ChEBI" id="CHEBI:57925"/>
        <dbReference type="ChEBI" id="CHEBI:133977"/>
        <dbReference type="EC" id="2.5.1.18"/>
    </reaction>
</comment>
<dbReference type="PROSITE" id="PS51354">
    <property type="entry name" value="GLUTAREDOXIN_2"/>
    <property type="match status" value="1"/>
</dbReference>
<dbReference type="FunCoup" id="G7E3F7">
    <property type="interactions" value="206"/>
</dbReference>
<dbReference type="GO" id="GO:0004364">
    <property type="term" value="F:glutathione transferase activity"/>
    <property type="evidence" value="ECO:0007669"/>
    <property type="project" value="UniProtKB-EC"/>
</dbReference>
<keyword evidence="4" id="KW-0249">Electron transport</keyword>
<comment type="catalytic activity">
    <reaction evidence="1">
        <text>2 glutathione + H2O2 = glutathione disulfide + 2 H2O</text>
        <dbReference type="Rhea" id="RHEA:16833"/>
        <dbReference type="ChEBI" id="CHEBI:15377"/>
        <dbReference type="ChEBI" id="CHEBI:16240"/>
        <dbReference type="ChEBI" id="CHEBI:57925"/>
        <dbReference type="ChEBI" id="CHEBI:58297"/>
        <dbReference type="EC" id="1.11.1.9"/>
    </reaction>
</comment>
<evidence type="ECO:0000256" key="2">
    <source>
        <dbReference type="ARBA" id="ARBA00012310"/>
    </source>
</evidence>
<evidence type="ECO:0000259" key="8">
    <source>
        <dbReference type="Pfam" id="PF00462"/>
    </source>
</evidence>
<dbReference type="HOGENOM" id="CLU_1503793_0_0_1"/>
<dbReference type="InterPro" id="IPR002109">
    <property type="entry name" value="Glutaredoxin"/>
</dbReference>
<proteinExistence type="predicted"/>
<comment type="caution">
    <text evidence="9">The sequence shown here is derived from an EMBL/GenBank/DDBJ whole genome shotgun (WGS) entry which is preliminary data.</text>
</comment>
<feature type="domain" description="Glutaredoxin" evidence="8">
    <location>
        <begin position="93"/>
        <end position="159"/>
    </location>
</feature>
<dbReference type="GO" id="GO:0015038">
    <property type="term" value="F:glutathione disulfide oxidoreductase activity"/>
    <property type="evidence" value="ECO:0007669"/>
    <property type="project" value="TreeGrafter"/>
</dbReference>
<dbReference type="GO" id="GO:0005737">
    <property type="term" value="C:cytoplasm"/>
    <property type="evidence" value="ECO:0007669"/>
    <property type="project" value="TreeGrafter"/>
</dbReference>
<dbReference type="InterPro" id="IPR036249">
    <property type="entry name" value="Thioredoxin-like_sf"/>
</dbReference>
<keyword evidence="3" id="KW-0813">Transport</keyword>
<dbReference type="InterPro" id="IPR014025">
    <property type="entry name" value="Glutaredoxin_subgr"/>
</dbReference>
<evidence type="ECO:0000256" key="3">
    <source>
        <dbReference type="ARBA" id="ARBA00022448"/>
    </source>
</evidence>
<dbReference type="PROSITE" id="PS00195">
    <property type="entry name" value="GLUTAREDOXIN_1"/>
    <property type="match status" value="1"/>
</dbReference>
<keyword evidence="10" id="KW-1185">Reference proteome</keyword>
<dbReference type="NCBIfam" id="TIGR02180">
    <property type="entry name" value="GRX_euk"/>
    <property type="match status" value="1"/>
</dbReference>
<evidence type="ECO:0000256" key="1">
    <source>
        <dbReference type="ARBA" id="ARBA00000217"/>
    </source>
</evidence>
<dbReference type="FunFam" id="3.40.30.10:FF:000026">
    <property type="entry name" value="Glutaredoxin 2"/>
    <property type="match status" value="1"/>
</dbReference>
<dbReference type="eggNOG" id="KOG1752">
    <property type="taxonomic scope" value="Eukaryota"/>
</dbReference>
<dbReference type="InterPro" id="IPR011767">
    <property type="entry name" value="GLR_AS"/>
</dbReference>
<dbReference type="PRINTS" id="PR00160">
    <property type="entry name" value="GLUTAREDOXIN"/>
</dbReference>
<dbReference type="PANTHER" id="PTHR45694">
    <property type="entry name" value="GLUTAREDOXIN 2"/>
    <property type="match status" value="1"/>
</dbReference>
<evidence type="ECO:0000313" key="10">
    <source>
        <dbReference type="Proteomes" id="UP000009131"/>
    </source>
</evidence>
<evidence type="ECO:0000313" key="9">
    <source>
        <dbReference type="EMBL" id="GAA97367.1"/>
    </source>
</evidence>
<dbReference type="SUPFAM" id="SSF52833">
    <property type="entry name" value="Thioredoxin-like"/>
    <property type="match status" value="1"/>
</dbReference>
<keyword evidence="6" id="KW-0676">Redox-active center</keyword>